<sequence length="503" mass="56783">MTSSQEKHLAALKRAEDSVAEARERVAQDRWRPRYHVAAPAYWINDPNGFSFYRGEYHLFYQHHPYSVEWGPMHWGHVKSRDLAYWEHLPIALAPTEEYERDGCFSGSAIEKDGKLWLMYTGNVWTGEDRDNQLEQVQALAHSEDGVNFEKFAHNPVISAAPEGDVHPFHFRDPKVWKHGETYYCVLGSQTLDRRSGQVLLYRSSNLTDWSFVSVMAGGQEPKEKLGFMWECPDLFTLSGQDVLLCSPQGIAPVGDLYHNSNQSGYMLGQLDYDTGRFEHGDLQLLDYGFDFYAPQTTEDDQGRRILIGWMAMWEDKMPEQARGWAGTMTIPRVLTLENGQIRSRPAPDLAQLRGEGVSYGPVRLAPSASRQELAGVNGECIELEMEFDAGSATSFGISLRVNEASGEETTFTYDRARQKLILDRERSGAGPGGVRKAPFLLQQNRLQLRVFIDRSSVELFAGDGELAMSARIYPSVDSTGIRFFAEGGEATLTALRCWPLDR</sequence>
<reference evidence="1" key="1">
    <citation type="submission" date="2024-03" db="EMBL/GenBank/DDBJ databases">
        <title>Whole genome sequecning of epiphytes from Marcgravia umbellata leaves.</title>
        <authorList>
            <person name="Kumar G."/>
            <person name="Savka M.A."/>
        </authorList>
    </citation>
    <scope>NUCLEOTIDE SEQUENCE</scope>
    <source>
        <strain evidence="1">RIT_BL5</strain>
    </source>
</reference>
<comment type="caution">
    <text evidence="1">The sequence shown here is derived from an EMBL/GenBank/DDBJ whole genome shotgun (WGS) entry which is preliminary data.</text>
</comment>
<organism evidence="1 2">
    <name type="scientific">Saccharibacillus sacchari</name>
    <dbReference type="NCBI Taxonomy" id="456493"/>
    <lineage>
        <taxon>Bacteria</taxon>
        <taxon>Bacillati</taxon>
        <taxon>Bacillota</taxon>
        <taxon>Bacilli</taxon>
        <taxon>Bacillales</taxon>
        <taxon>Paenibacillaceae</taxon>
        <taxon>Saccharibacillus</taxon>
    </lineage>
</organism>
<protein>
    <submittedName>
        <fullName evidence="1">Glycoside hydrolase family 32 protein</fullName>
    </submittedName>
</protein>
<proteinExistence type="predicted"/>
<accession>A0ACC6PC04</accession>
<keyword evidence="2" id="KW-1185">Reference proteome</keyword>
<name>A0ACC6PC04_9BACL</name>
<keyword evidence="1" id="KW-0378">Hydrolase</keyword>
<dbReference type="EMBL" id="JBBKAR010000033">
    <property type="protein sequence ID" value="MEJ8304327.1"/>
    <property type="molecule type" value="Genomic_DNA"/>
</dbReference>
<dbReference type="Proteomes" id="UP001380953">
    <property type="component" value="Unassembled WGS sequence"/>
</dbReference>
<evidence type="ECO:0000313" key="1">
    <source>
        <dbReference type="EMBL" id="MEJ8304327.1"/>
    </source>
</evidence>
<evidence type="ECO:0000313" key="2">
    <source>
        <dbReference type="Proteomes" id="UP001380953"/>
    </source>
</evidence>
<gene>
    <name evidence="1" type="ORF">WKI47_10530</name>
</gene>